<protein>
    <submittedName>
        <fullName evidence="1">Uncharacterized protein</fullName>
    </submittedName>
</protein>
<comment type="caution">
    <text evidence="1">The sequence shown here is derived from an EMBL/GenBank/DDBJ whole genome shotgun (WGS) entry which is preliminary data.</text>
</comment>
<evidence type="ECO:0000313" key="1">
    <source>
        <dbReference type="EMBL" id="CAH6718283.1"/>
    </source>
</evidence>
<evidence type="ECO:0000313" key="2">
    <source>
        <dbReference type="Proteomes" id="UP001152531"/>
    </source>
</evidence>
<dbReference type="Proteomes" id="UP001152531">
    <property type="component" value="Unassembled WGS sequence"/>
</dbReference>
<name>A0ACA9Y096_9ASCO</name>
<dbReference type="EMBL" id="CALSDN010000001">
    <property type="protein sequence ID" value="CAH6718283.1"/>
    <property type="molecule type" value="Genomic_DNA"/>
</dbReference>
<reference evidence="1" key="1">
    <citation type="submission" date="2022-06" db="EMBL/GenBank/DDBJ databases">
        <authorList>
            <person name="Legras J.-L."/>
            <person name="Devillers H."/>
            <person name="Grondin C."/>
        </authorList>
    </citation>
    <scope>NUCLEOTIDE SEQUENCE</scope>
    <source>
        <strain evidence="1">CLIB 1444</strain>
    </source>
</reference>
<proteinExistence type="predicted"/>
<organism evidence="1 2">
    <name type="scientific">[Candida] jaroonii</name>
    <dbReference type="NCBI Taxonomy" id="467808"/>
    <lineage>
        <taxon>Eukaryota</taxon>
        <taxon>Fungi</taxon>
        <taxon>Dikarya</taxon>
        <taxon>Ascomycota</taxon>
        <taxon>Saccharomycotina</taxon>
        <taxon>Pichiomycetes</taxon>
        <taxon>Debaryomycetaceae</taxon>
        <taxon>Yamadazyma</taxon>
    </lineage>
</organism>
<accession>A0ACA9Y096</accession>
<keyword evidence="2" id="KW-1185">Reference proteome</keyword>
<sequence length="553" mass="63153">MSLDGFRIPLQEQKLEINTPFHRNVNPKITTPPESSFMTKNYSNMGYQNNLMDENDNIDTSLSIETPIKHYDINRNLLLSPAFSSPQNSSFMNNSNNHPYYDGNQAQVNSQVPLPPKQNHISLQQHASNQVNYQSNYGIGVSEIEKKRKKSKQKKAFDFQSSDKPPYSYATLIGLSILSHPDKRLTLSSIYSWISDTFKYYKREDVGWQNSIRHNLSLNKAFIKGEKSKDGKGHFWCIQTGFEDQFLKSRNSKNGSYHEIMEQINQNSRKRSINSIPSSPNYYDESMSRNDESMNSQITDADQEPSDQKYYESNEGNEEEYSNKRQKLEGLGAPFVNSTPKQSQGNFETMKSVPFDMINSTPKLIISESPNKPFVAGKNLTFTSSFSCNSNLELSPIRPNETGPLLEPLTPGKIYKSGAVNHHLSINYQNLYSSQKVEKTNINLNTIASATMTNHIHNYNVPHGHQRTNSANQSLNHLRTPKNNIKTPIRILKTPNNSTKKFWNSPNYLDDFYYSPLITSNSALHSYDDDDMILRAFESPANNKKSLERFSKP</sequence>
<gene>
    <name evidence="1" type="ORF">CLIB1444_01S03290</name>
</gene>